<evidence type="ECO:0000256" key="4">
    <source>
        <dbReference type="SAM" id="Phobius"/>
    </source>
</evidence>
<dbReference type="InterPro" id="IPR051201">
    <property type="entry name" value="Chloro_Bact_Ser_Proteases"/>
</dbReference>
<reference evidence="6 7" key="1">
    <citation type="submission" date="2021-06" db="EMBL/GenBank/DDBJ databases">
        <title>Actinomycetes sequencing.</title>
        <authorList>
            <person name="Shan Q."/>
        </authorList>
    </citation>
    <scope>NUCLEOTIDE SEQUENCE [LARGE SCALE GENOMIC DNA]</scope>
    <source>
        <strain evidence="6 7">NEAU-G5</strain>
    </source>
</reference>
<dbReference type="Proteomes" id="UP000733379">
    <property type="component" value="Unassembled WGS sequence"/>
</dbReference>
<feature type="domain" description="PDZ" evidence="5">
    <location>
        <begin position="342"/>
        <end position="413"/>
    </location>
</feature>
<dbReference type="InterPro" id="IPR001940">
    <property type="entry name" value="Peptidase_S1C"/>
</dbReference>
<dbReference type="Gene3D" id="2.40.10.120">
    <property type="match status" value="1"/>
</dbReference>
<evidence type="ECO:0000313" key="6">
    <source>
        <dbReference type="EMBL" id="MBU3060748.1"/>
    </source>
</evidence>
<dbReference type="InterPro" id="IPR009003">
    <property type="entry name" value="Peptidase_S1_PA"/>
</dbReference>
<dbReference type="EMBL" id="JAHKNI010000001">
    <property type="protein sequence ID" value="MBU3060748.1"/>
    <property type="molecule type" value="Genomic_DNA"/>
</dbReference>
<protein>
    <submittedName>
        <fullName evidence="6">S1C family serine protease</fullName>
    </submittedName>
</protein>
<keyword evidence="7" id="KW-1185">Reference proteome</keyword>
<evidence type="ECO:0000256" key="3">
    <source>
        <dbReference type="SAM" id="MobiDB-lite"/>
    </source>
</evidence>
<keyword evidence="2" id="KW-0378">Hydrolase</keyword>
<evidence type="ECO:0000313" key="7">
    <source>
        <dbReference type="Proteomes" id="UP000733379"/>
    </source>
</evidence>
<keyword evidence="1 6" id="KW-0645">Protease</keyword>
<dbReference type="Pfam" id="PF13365">
    <property type="entry name" value="Trypsin_2"/>
    <property type="match status" value="1"/>
</dbReference>
<feature type="region of interest" description="Disordered" evidence="3">
    <location>
        <begin position="1"/>
        <end position="40"/>
    </location>
</feature>
<feature type="region of interest" description="Disordered" evidence="3">
    <location>
        <begin position="56"/>
        <end position="76"/>
    </location>
</feature>
<dbReference type="PANTHER" id="PTHR43343">
    <property type="entry name" value="PEPTIDASE S12"/>
    <property type="match status" value="1"/>
</dbReference>
<dbReference type="SMART" id="SM00228">
    <property type="entry name" value="PDZ"/>
    <property type="match status" value="1"/>
</dbReference>
<organism evidence="6 7">
    <name type="scientific">Nocardia albiluteola</name>
    <dbReference type="NCBI Taxonomy" id="2842303"/>
    <lineage>
        <taxon>Bacteria</taxon>
        <taxon>Bacillati</taxon>
        <taxon>Actinomycetota</taxon>
        <taxon>Actinomycetes</taxon>
        <taxon>Mycobacteriales</taxon>
        <taxon>Nocardiaceae</taxon>
        <taxon>Nocardia</taxon>
    </lineage>
</organism>
<name>A0ABS6AUN3_9NOCA</name>
<proteinExistence type="predicted"/>
<keyword evidence="4" id="KW-0812">Transmembrane</keyword>
<dbReference type="Gene3D" id="2.30.42.10">
    <property type="match status" value="1"/>
</dbReference>
<keyword evidence="4" id="KW-1133">Transmembrane helix</keyword>
<evidence type="ECO:0000256" key="1">
    <source>
        <dbReference type="ARBA" id="ARBA00022670"/>
    </source>
</evidence>
<dbReference type="Pfam" id="PF13180">
    <property type="entry name" value="PDZ_2"/>
    <property type="match status" value="1"/>
</dbReference>
<dbReference type="RefSeq" id="WP_215915563.1">
    <property type="nucleotide sequence ID" value="NZ_JAHKNI010000001.1"/>
</dbReference>
<dbReference type="InterPro" id="IPR036034">
    <property type="entry name" value="PDZ_sf"/>
</dbReference>
<sequence>MDDKRLSTSDTGFGTPNTGPGTPNPGLGASSAGLGTSDSGLGASYTGLGASYTGLDAPGTGQYPDDRPDTTSASHVGPIARSGAGVLAVLVAVVVILGFQGGLPRWVSSSGEATDPPPPPPLNPVLVAKTVEPELVNITVTIEPSGLGAAGSGIVLTGGGQVLTSHHVVKGADMITVGDIGTGAQFPATVLGYDSAADIALLSLTGAAGLPTARIGDSSALRPGDEIMAIGNAGGTGQPTATPGTVTSLNTAIVARDAADLSSTTLTGMLEVRAPVQAGQSGGALADRSGDVVGVVTAASGELSRALGDASGYAVPISTAMDIVRQIRSGTSTDAVHIGPTATLGVLTSDASTGGARIDVSVYGMPAFAAGLLAGEVITAVDGRPISSTQSLKAALNIRKPDDMITLSLSDPDGSKRQVAVVLASGPPN</sequence>
<dbReference type="PRINTS" id="PR00834">
    <property type="entry name" value="PROTEASES2C"/>
</dbReference>
<dbReference type="InterPro" id="IPR001478">
    <property type="entry name" value="PDZ"/>
</dbReference>
<dbReference type="SUPFAM" id="SSF50156">
    <property type="entry name" value="PDZ domain-like"/>
    <property type="match status" value="1"/>
</dbReference>
<comment type="caution">
    <text evidence="6">The sequence shown here is derived from an EMBL/GenBank/DDBJ whole genome shotgun (WGS) entry which is preliminary data.</text>
</comment>
<dbReference type="PANTHER" id="PTHR43343:SF3">
    <property type="entry name" value="PROTEASE DO-LIKE 8, CHLOROPLASTIC"/>
    <property type="match status" value="1"/>
</dbReference>
<evidence type="ECO:0000259" key="5">
    <source>
        <dbReference type="SMART" id="SM00228"/>
    </source>
</evidence>
<dbReference type="GO" id="GO:0008233">
    <property type="term" value="F:peptidase activity"/>
    <property type="evidence" value="ECO:0007669"/>
    <property type="project" value="UniProtKB-KW"/>
</dbReference>
<accession>A0ABS6AUN3</accession>
<dbReference type="GO" id="GO:0006508">
    <property type="term" value="P:proteolysis"/>
    <property type="evidence" value="ECO:0007669"/>
    <property type="project" value="UniProtKB-KW"/>
</dbReference>
<feature type="transmembrane region" description="Helical" evidence="4">
    <location>
        <begin position="79"/>
        <end position="99"/>
    </location>
</feature>
<dbReference type="SUPFAM" id="SSF50494">
    <property type="entry name" value="Trypsin-like serine proteases"/>
    <property type="match status" value="1"/>
</dbReference>
<evidence type="ECO:0000256" key="2">
    <source>
        <dbReference type="ARBA" id="ARBA00022801"/>
    </source>
</evidence>
<keyword evidence="4" id="KW-0472">Membrane</keyword>
<gene>
    <name evidence="6" type="ORF">KO481_04320</name>
</gene>
<feature type="compositionally biased region" description="Low complexity" evidence="3">
    <location>
        <begin position="11"/>
        <end position="40"/>
    </location>
</feature>